<sequence length="1227" mass="131479">RSEIINTLMWGNESETEDMSFVRMMSHSASDDARDISQYGTNNIQISTDNMAVDGPRFTRPASRAGVDGNDAMNLWNPVSISVLTDGGDGLLRADTRTEEGAYVRWFVDDLQPLKDNYIAGNYDRYSGPLREDGTEDDKPIDIGFYEYQYVDLLSTRDVVYVATEESGLADGSSWSNAISDLRSAIIALSNPTGGQSRDKRIYVRDGNYSWQRLSGGTAYLLEAVDSRNLLDNLYICGSCTGVGDNQDFSTPTVVENSAYADGVTNTLLSIEAGTKNIVISGFAFYNKDSGGDQEGVTVRADDGGQVAFKNTAYRGNKAGMSISGSGKTLIVNSLFADGADGIVGANAHTTIVNSTFAQNSSADVTGSDFGIYNSASWKNGRYGFAGGVNGNVVIEGSVENDDLAEGPNFFDPDNADIYLRDYRIRPALKLLNNGVNDLYAVHALGLASGTAIPAEEVDLSNSFRVVDDNIDVGAYEYAAPMLPVVYVKSDLTGTADGTSWATALSDIQGAADLAAVYANQHPGSNGYVFVHSNVATAERLRINLPNVKIYGSMNDETSSYTTDDAELLVDDLLKQRRGVIESAAQSRLENGAYIDGENIVVDGFEVEGSVTLNKGYLSTSILTGTGVSGTADGVLYNAFASCAVSGVTAVNVTSTNALPDNALNSRSWVADAGKNRYTPDGYWAYQLMETSTDIDAGTADVQAYMDAVGHNRDIAGNLRVRNGVDNGCFETWNVSADGVVANADDYPHGQSVVYVREGKELGLGMDGDAPFYGESAPFNPGFLLLEHRAGLRGNGNSVNLQNVAMERRVAAGGHDMASVAFSIGEVENPAALAFYTYSGEKRAGYDYKYTEDDNAWIATEATALVVGEGFLIENATDAESKVRFYNATPYEETPSVKPVALVKYNYNEEWTTDANGNTVPSTSRKFTHKENMSWNLFGSPFLCAMNYGDMPYGRVIYGLEDDVYRTVNTSVATGGYIPSGDAVFTQTATLKTEEVIEIAQPAGTVDGDAYQLTSYLTVALTADGADTESDRVTLNAVASAEASTDYDVNADGVKWTVGERAQIYAVRDGGRYSLLSAVDEEGVVGLGVEVPETGVYKISLPDDMGAADYDVVVLRDREQGKTVDLKTESYTFTVAEAGAVDNRFEVEFRMSDTLGAGFNAWSPSRGVLQIDGTDAGSVVSVFAPNGMRIRSLLSEGMSLKLSVPQGAYVVSVEKDGEIETDKAIVL</sequence>
<dbReference type="Proteomes" id="UP000824076">
    <property type="component" value="Unassembled WGS sequence"/>
</dbReference>
<accession>A0A9D1IL35</accession>
<name>A0A9D1IL35_9BACT</name>
<gene>
    <name evidence="1" type="ORF">IAD18_08000</name>
</gene>
<dbReference type="EMBL" id="DVMS01000225">
    <property type="protein sequence ID" value="HIU39590.1"/>
    <property type="molecule type" value="Genomic_DNA"/>
</dbReference>
<dbReference type="InterPro" id="IPR011050">
    <property type="entry name" value="Pectin_lyase_fold/virulence"/>
</dbReference>
<proteinExistence type="predicted"/>
<reference evidence="1" key="2">
    <citation type="journal article" date="2021" name="PeerJ">
        <title>Extensive microbial diversity within the chicken gut microbiome revealed by metagenomics and culture.</title>
        <authorList>
            <person name="Gilroy R."/>
            <person name="Ravi A."/>
            <person name="Getino M."/>
            <person name="Pursley I."/>
            <person name="Horton D.L."/>
            <person name="Alikhan N.F."/>
            <person name="Baker D."/>
            <person name="Gharbi K."/>
            <person name="Hall N."/>
            <person name="Watson M."/>
            <person name="Adriaenssens E.M."/>
            <person name="Foster-Nyarko E."/>
            <person name="Jarju S."/>
            <person name="Secka A."/>
            <person name="Antonio M."/>
            <person name="Oren A."/>
            <person name="Chaudhuri R.R."/>
            <person name="La Ragione R."/>
            <person name="Hildebrand F."/>
            <person name="Pallen M.J."/>
        </authorList>
    </citation>
    <scope>NUCLEOTIDE SEQUENCE</scope>
    <source>
        <strain evidence="1">17073</strain>
    </source>
</reference>
<comment type="caution">
    <text evidence="1">The sequence shown here is derived from an EMBL/GenBank/DDBJ whole genome shotgun (WGS) entry which is preliminary data.</text>
</comment>
<protein>
    <submittedName>
        <fullName evidence="1">Uncharacterized protein</fullName>
    </submittedName>
</protein>
<evidence type="ECO:0000313" key="1">
    <source>
        <dbReference type="EMBL" id="HIU39590.1"/>
    </source>
</evidence>
<dbReference type="SUPFAM" id="SSF51126">
    <property type="entry name" value="Pectin lyase-like"/>
    <property type="match status" value="1"/>
</dbReference>
<organism evidence="1 2">
    <name type="scientific">Candidatus Limisoma intestinavium</name>
    <dbReference type="NCBI Taxonomy" id="2840856"/>
    <lineage>
        <taxon>Bacteria</taxon>
        <taxon>Pseudomonadati</taxon>
        <taxon>Bacteroidota</taxon>
        <taxon>Bacteroidia</taxon>
        <taxon>Bacteroidales</taxon>
        <taxon>Candidatus Limisoma</taxon>
    </lineage>
</organism>
<evidence type="ECO:0000313" key="2">
    <source>
        <dbReference type="Proteomes" id="UP000824076"/>
    </source>
</evidence>
<reference evidence="1" key="1">
    <citation type="submission" date="2020-10" db="EMBL/GenBank/DDBJ databases">
        <authorList>
            <person name="Gilroy R."/>
        </authorList>
    </citation>
    <scope>NUCLEOTIDE SEQUENCE</scope>
    <source>
        <strain evidence="1">17073</strain>
    </source>
</reference>
<dbReference type="AlphaFoldDB" id="A0A9D1IL35"/>
<feature type="non-terminal residue" evidence="1">
    <location>
        <position position="1"/>
    </location>
</feature>